<sequence length="134" mass="15310">MQTLLNTSQIRSSLPLCVLADRSDAAAHGELRPEMHRKSLWFQSTEQIEKKKTTPNANSPLQFVNFIWTSMAWKSLLKSYRYCDATSCNFRQGIFPPSDTASQGRWRKMLKLAICGCCRTREVCKVCGRMTNKA</sequence>
<proteinExistence type="predicted"/>
<protein>
    <submittedName>
        <fullName evidence="1">Uncharacterized protein</fullName>
    </submittedName>
</protein>
<evidence type="ECO:0000313" key="1">
    <source>
        <dbReference type="EMBL" id="KAG2552897.1"/>
    </source>
</evidence>
<reference evidence="1" key="1">
    <citation type="submission" date="2020-05" db="EMBL/GenBank/DDBJ databases">
        <title>WGS assembly of Panicum virgatum.</title>
        <authorList>
            <person name="Lovell J.T."/>
            <person name="Jenkins J."/>
            <person name="Shu S."/>
            <person name="Juenger T.E."/>
            <person name="Schmutz J."/>
        </authorList>
    </citation>
    <scope>NUCLEOTIDE SEQUENCE</scope>
    <source>
        <strain evidence="1">AP13</strain>
    </source>
</reference>
<dbReference type="EMBL" id="CM029053">
    <property type="protein sequence ID" value="KAG2552897.1"/>
    <property type="molecule type" value="Genomic_DNA"/>
</dbReference>
<evidence type="ECO:0000313" key="2">
    <source>
        <dbReference type="Proteomes" id="UP000823388"/>
    </source>
</evidence>
<keyword evidence="2" id="KW-1185">Reference proteome</keyword>
<comment type="caution">
    <text evidence="1">The sequence shown here is derived from an EMBL/GenBank/DDBJ whole genome shotgun (WGS) entry which is preliminary data.</text>
</comment>
<dbReference type="Proteomes" id="UP000823388">
    <property type="component" value="Chromosome 9K"/>
</dbReference>
<organism evidence="1 2">
    <name type="scientific">Panicum virgatum</name>
    <name type="common">Blackwell switchgrass</name>
    <dbReference type="NCBI Taxonomy" id="38727"/>
    <lineage>
        <taxon>Eukaryota</taxon>
        <taxon>Viridiplantae</taxon>
        <taxon>Streptophyta</taxon>
        <taxon>Embryophyta</taxon>
        <taxon>Tracheophyta</taxon>
        <taxon>Spermatophyta</taxon>
        <taxon>Magnoliopsida</taxon>
        <taxon>Liliopsida</taxon>
        <taxon>Poales</taxon>
        <taxon>Poaceae</taxon>
        <taxon>PACMAD clade</taxon>
        <taxon>Panicoideae</taxon>
        <taxon>Panicodae</taxon>
        <taxon>Paniceae</taxon>
        <taxon>Panicinae</taxon>
        <taxon>Panicum</taxon>
        <taxon>Panicum sect. Hiantes</taxon>
    </lineage>
</organism>
<gene>
    <name evidence="1" type="ORF">PVAP13_9KG488526</name>
</gene>
<name>A0A8T0NTI8_PANVG</name>
<accession>A0A8T0NTI8</accession>
<dbReference type="AlphaFoldDB" id="A0A8T0NTI8"/>